<evidence type="ECO:0000313" key="2">
    <source>
        <dbReference type="Proteomes" id="UP001498469"/>
    </source>
</evidence>
<dbReference type="Proteomes" id="UP001498469">
    <property type="component" value="Unassembled WGS sequence"/>
</dbReference>
<gene>
    <name evidence="1" type="ORF">SJI18_23660</name>
</gene>
<organism evidence="1 2">
    <name type="scientific">Clostridium frigoriphilum</name>
    <dbReference type="NCBI Taxonomy" id="443253"/>
    <lineage>
        <taxon>Bacteria</taxon>
        <taxon>Bacillati</taxon>
        <taxon>Bacillota</taxon>
        <taxon>Clostridia</taxon>
        <taxon>Eubacteriales</taxon>
        <taxon>Clostridiaceae</taxon>
        <taxon>Clostridium</taxon>
    </lineage>
</organism>
<evidence type="ECO:0000313" key="1">
    <source>
        <dbReference type="EMBL" id="MEF2115279.1"/>
    </source>
</evidence>
<dbReference type="RefSeq" id="WP_216255679.1">
    <property type="nucleotide sequence ID" value="NZ_JAZHFS010000047.1"/>
</dbReference>
<comment type="caution">
    <text evidence="1">The sequence shown here is derived from an EMBL/GenBank/DDBJ whole genome shotgun (WGS) entry which is preliminary data.</text>
</comment>
<sequence length="47" mass="5159">MLSTVVIATSVVNSLVRRKAMQRVTAHPCPDFLGKVFDGLLLYGIIK</sequence>
<name>A0ABU7UWW8_9CLOT</name>
<keyword evidence="2" id="KW-1185">Reference proteome</keyword>
<reference evidence="1 2" key="1">
    <citation type="submission" date="2023-11" db="EMBL/GenBank/DDBJ databases">
        <title>Draft genome sequence of a psychrophilic Clostridium strain from permafrost water brine.</title>
        <authorList>
            <person name="Shcherbakova V.A."/>
            <person name="Trubitsyn V.E."/>
            <person name="Zakharyuk A.G."/>
        </authorList>
    </citation>
    <scope>NUCLEOTIDE SEQUENCE [LARGE SCALE GENOMIC DNA]</scope>
    <source>
        <strain evidence="1 2">14F</strain>
    </source>
</reference>
<protein>
    <submittedName>
        <fullName evidence="1">Uncharacterized protein</fullName>
    </submittedName>
</protein>
<dbReference type="EMBL" id="JAZHFS010000047">
    <property type="protein sequence ID" value="MEF2115279.1"/>
    <property type="molecule type" value="Genomic_DNA"/>
</dbReference>
<accession>A0ABU7UWW8</accession>
<proteinExistence type="predicted"/>